<proteinExistence type="predicted"/>
<feature type="domain" description="Phage conserved hypothetical protein C-terminal" evidence="2">
    <location>
        <begin position="175"/>
        <end position="246"/>
    </location>
</feature>
<feature type="compositionally biased region" description="Basic and acidic residues" evidence="1">
    <location>
        <begin position="102"/>
        <end position="123"/>
    </location>
</feature>
<accession>A0ABT2E7M7</accession>
<organism evidence="3 4">
    <name type="scientific">Scandinavium hiltneri</name>
    <dbReference type="NCBI Taxonomy" id="2926519"/>
    <lineage>
        <taxon>Bacteria</taxon>
        <taxon>Pseudomonadati</taxon>
        <taxon>Pseudomonadota</taxon>
        <taxon>Gammaproteobacteria</taxon>
        <taxon>Enterobacterales</taxon>
        <taxon>Enterobacteriaceae</taxon>
        <taxon>Scandinavium</taxon>
    </lineage>
</organism>
<evidence type="ECO:0000256" key="1">
    <source>
        <dbReference type="SAM" id="MobiDB-lite"/>
    </source>
</evidence>
<protein>
    <submittedName>
        <fullName evidence="3">Conserved phage C-terminal domain-containing protein</fullName>
    </submittedName>
</protein>
<evidence type="ECO:0000313" key="4">
    <source>
        <dbReference type="Proteomes" id="UP001205357"/>
    </source>
</evidence>
<dbReference type="InterPro" id="IPR036390">
    <property type="entry name" value="WH_DNA-bd_sf"/>
</dbReference>
<reference evidence="3 4" key="1">
    <citation type="submission" date="2022-04" db="EMBL/GenBank/DDBJ databases">
        <title>Proposal of a three novel species of Scandinavium, Scandinavium hiltneri, Scandinavium manionii, Scandinavium tedordense.</title>
        <authorList>
            <person name="Maddock D.W."/>
            <person name="Brady C.L."/>
            <person name="Denman S."/>
            <person name="Arnold D."/>
        </authorList>
    </citation>
    <scope>NUCLEOTIDE SEQUENCE [LARGE SCALE GENOMIC DNA]</scope>
    <source>
        <strain evidence="3 4">H11S7</strain>
    </source>
</reference>
<dbReference type="Pfam" id="PF09524">
    <property type="entry name" value="Phg_2220_C"/>
    <property type="match status" value="1"/>
</dbReference>
<gene>
    <name evidence="3" type="ORF">MUU47_18035</name>
</gene>
<evidence type="ECO:0000313" key="3">
    <source>
        <dbReference type="EMBL" id="MCS2162987.1"/>
    </source>
</evidence>
<dbReference type="InterPro" id="IPR011741">
    <property type="entry name" value="Phg_2220_C"/>
</dbReference>
<dbReference type="SUPFAM" id="SSF46785">
    <property type="entry name" value="Winged helix' DNA-binding domain"/>
    <property type="match status" value="1"/>
</dbReference>
<name>A0ABT2E7M7_9ENTR</name>
<dbReference type="RefSeq" id="WP_258989541.1">
    <property type="nucleotide sequence ID" value="NZ_JALIGE010000076.1"/>
</dbReference>
<feature type="compositionally biased region" description="Low complexity" evidence="1">
    <location>
        <begin position="143"/>
        <end position="154"/>
    </location>
</feature>
<keyword evidence="4" id="KW-1185">Reference proteome</keyword>
<comment type="caution">
    <text evidence="3">The sequence shown here is derived from an EMBL/GenBank/DDBJ whole genome shotgun (WGS) entry which is preliminary data.</text>
</comment>
<dbReference type="Proteomes" id="UP001205357">
    <property type="component" value="Unassembled WGS sequence"/>
</dbReference>
<dbReference type="Gene3D" id="1.10.10.10">
    <property type="entry name" value="Winged helix-like DNA-binding domain superfamily/Winged helix DNA-binding domain"/>
    <property type="match status" value="1"/>
</dbReference>
<dbReference type="InterPro" id="IPR036388">
    <property type="entry name" value="WH-like_DNA-bd_sf"/>
</dbReference>
<dbReference type="EMBL" id="JALIGE010000076">
    <property type="protein sequence ID" value="MCS2162987.1"/>
    <property type="molecule type" value="Genomic_DNA"/>
</dbReference>
<dbReference type="Pfam" id="PF13730">
    <property type="entry name" value="HTH_36"/>
    <property type="match status" value="1"/>
</dbReference>
<feature type="region of interest" description="Disordered" evidence="1">
    <location>
        <begin position="102"/>
        <end position="159"/>
    </location>
</feature>
<sequence length="292" mass="31444">MSVKLSAYVWDGCASSGMKLSSVAIMARLADFSNDEGVSWPSIETIARQLGAGASTIRTAIAKLEADGWLTRTARRKGNRNASNVYQLNVAKLQAAAFSHLSESDTSKSDASKSDASKSDPSKSNENGGFHPPESGGDPSVNSTTDPSSKSKTPCPVAVQPDPEVLITDQAKSSLAHLNQATGSRFQVCKGSLEHIRARLREGFNPDELALVIDYSAEKWGADIKMAEYLRPTTLFLPSKFPGYLQSAIKWSDAGRPRCVNGKWVREGSGDQNFKASYDNVDYSGVPEGFRS</sequence>
<evidence type="ECO:0000259" key="2">
    <source>
        <dbReference type="Pfam" id="PF09524"/>
    </source>
</evidence>